<organism>
    <name type="scientific">Pediculus humanus subsp. corporis</name>
    <name type="common">Body louse</name>
    <dbReference type="NCBI Taxonomy" id="121224"/>
    <lineage>
        <taxon>Eukaryota</taxon>
        <taxon>Metazoa</taxon>
        <taxon>Ecdysozoa</taxon>
        <taxon>Arthropoda</taxon>
        <taxon>Hexapoda</taxon>
        <taxon>Insecta</taxon>
        <taxon>Pterygota</taxon>
        <taxon>Neoptera</taxon>
        <taxon>Paraneoptera</taxon>
        <taxon>Psocodea</taxon>
        <taxon>Troctomorpha</taxon>
        <taxon>Phthiraptera</taxon>
        <taxon>Anoplura</taxon>
        <taxon>Pediculidae</taxon>
        <taxon>Pediculus</taxon>
    </lineage>
</organism>
<dbReference type="eggNOG" id="KOG4380">
    <property type="taxonomic scope" value="Eukaryota"/>
</dbReference>
<reference evidence="2" key="2">
    <citation type="submission" date="2007-04" db="EMBL/GenBank/DDBJ databases">
        <title>The genome of the human body louse.</title>
        <authorList>
            <consortium name="The Human Body Louse Genome Consortium"/>
            <person name="Kirkness E."/>
            <person name="Walenz B."/>
            <person name="Hass B."/>
            <person name="Bruggner R."/>
            <person name="Strausberg R."/>
        </authorList>
    </citation>
    <scope>NUCLEOTIDE SEQUENCE</scope>
    <source>
        <strain evidence="2">USDA</strain>
    </source>
</reference>
<evidence type="ECO:0000313" key="2">
    <source>
        <dbReference type="EMBL" id="EEB13385.1"/>
    </source>
</evidence>
<dbReference type="Proteomes" id="UP000009046">
    <property type="component" value="Unassembled WGS sequence"/>
</dbReference>
<dbReference type="InterPro" id="IPR019265">
    <property type="entry name" value="RTRAF"/>
</dbReference>
<dbReference type="HOGENOM" id="CLU_075085_1_0_1"/>
<reference evidence="3" key="3">
    <citation type="submission" date="2020-05" db="UniProtKB">
        <authorList>
            <consortium name="EnsemblMetazoa"/>
        </authorList>
    </citation>
    <scope>IDENTIFICATION</scope>
    <source>
        <strain evidence="3">USDA</strain>
    </source>
</reference>
<dbReference type="EMBL" id="AAZO01002757">
    <property type="status" value="NOT_ANNOTATED_CDS"/>
    <property type="molecule type" value="Genomic_DNA"/>
</dbReference>
<dbReference type="EMBL" id="AAZO01002758">
    <property type="status" value="NOT_ANNOTATED_CDS"/>
    <property type="molecule type" value="Genomic_DNA"/>
</dbReference>
<gene>
    <name evidence="3" type="primary">8230399</name>
    <name evidence="2" type="ORF">Phum_PHUM237600</name>
</gene>
<dbReference type="FunCoup" id="E0VJ29">
    <property type="interactions" value="995"/>
</dbReference>
<dbReference type="GeneID" id="8230399"/>
<dbReference type="KEGG" id="phu:Phum_PHUM237600"/>
<dbReference type="CTD" id="8230399"/>
<reference evidence="2" key="1">
    <citation type="submission" date="2007-04" db="EMBL/GenBank/DDBJ databases">
        <title>Annotation of Pediculus humanus corporis strain USDA.</title>
        <authorList>
            <person name="Kirkness E."/>
            <person name="Hannick L."/>
            <person name="Hass B."/>
            <person name="Bruggner R."/>
            <person name="Lawson D."/>
            <person name="Bidwell S."/>
            <person name="Joardar V."/>
            <person name="Caler E."/>
            <person name="Walenz B."/>
            <person name="Inman J."/>
            <person name="Schobel S."/>
            <person name="Galinsky K."/>
            <person name="Amedeo P."/>
            <person name="Strausberg R."/>
        </authorList>
    </citation>
    <scope>NUCLEOTIDE SEQUENCE</scope>
    <source>
        <strain evidence="2">USDA</strain>
    </source>
</reference>
<dbReference type="EMBL" id="DS235219">
    <property type="protein sequence ID" value="EEB13385.1"/>
    <property type="molecule type" value="Genomic_DNA"/>
</dbReference>
<keyword evidence="1" id="KW-0472">Membrane</keyword>
<evidence type="ECO:0000256" key="1">
    <source>
        <dbReference type="SAM" id="Phobius"/>
    </source>
</evidence>
<keyword evidence="4" id="KW-1185">Reference proteome</keyword>
<dbReference type="AlphaFoldDB" id="E0VJ29"/>
<feature type="transmembrane region" description="Helical" evidence="1">
    <location>
        <begin position="134"/>
        <end position="153"/>
    </location>
</feature>
<accession>E0VJ29</accession>
<protein>
    <submittedName>
        <fullName evidence="2 3">Cle7, putative</fullName>
    </submittedName>
</protein>
<evidence type="ECO:0000313" key="3">
    <source>
        <dbReference type="EnsemblMetazoa" id="PHUM237600-PA"/>
    </source>
</evidence>
<proteinExistence type="predicted"/>
<keyword evidence="1" id="KW-1133">Transmembrane helix</keyword>
<dbReference type="OMA" id="YLNDIVC"/>
<dbReference type="OrthoDB" id="514167at2759"/>
<dbReference type="PANTHER" id="PTHR15924">
    <property type="entry name" value="CLE"/>
    <property type="match status" value="1"/>
</dbReference>
<dbReference type="STRING" id="121224.E0VJ29"/>
<dbReference type="Pfam" id="PF10036">
    <property type="entry name" value="RLL"/>
    <property type="match status" value="1"/>
</dbReference>
<dbReference type="RefSeq" id="XP_002426123.1">
    <property type="nucleotide sequence ID" value="XM_002426078.1"/>
</dbReference>
<dbReference type="VEuPathDB" id="VectorBase:PHUM237600"/>
<name>E0VJ29_PEDHC</name>
<evidence type="ECO:0000313" key="4">
    <source>
        <dbReference type="Proteomes" id="UP000009046"/>
    </source>
</evidence>
<dbReference type="EnsemblMetazoa" id="PHUM237600-RA">
    <property type="protein sequence ID" value="PHUM237600-PA"/>
    <property type="gene ID" value="PHUM237600"/>
</dbReference>
<sequence>MFKRKLLALDYPTPDKFDINSKMSLILWLEDQKIRHYKVDDRSKLRDLNSPDWNTAYTTYLNDIVCPIVSKKREEELGWLLSFAVRLEYNDDSLKYRKQISEILSQNQESAPKVVPVNSLDNMDFQSTEFINEVFMKISLLYIHLLLYFHFYFL</sequence>
<dbReference type="InParanoid" id="E0VJ29"/>
<keyword evidence="1" id="KW-0812">Transmembrane</keyword>